<evidence type="ECO:0000259" key="1">
    <source>
        <dbReference type="Pfam" id="PF00149"/>
    </source>
</evidence>
<dbReference type="PANTHER" id="PTHR31302:SF32">
    <property type="entry name" value="PHOSPHOESTERASE"/>
    <property type="match status" value="1"/>
</dbReference>
<dbReference type="InterPro" id="IPR004843">
    <property type="entry name" value="Calcineurin-like_PHP"/>
</dbReference>
<accession>A0A1L3MXC9</accession>
<name>A0A1L3MXC9_9BACI</name>
<dbReference type="Gene3D" id="3.60.21.10">
    <property type="match status" value="1"/>
</dbReference>
<dbReference type="InterPro" id="IPR051158">
    <property type="entry name" value="Metallophosphoesterase_sf"/>
</dbReference>
<dbReference type="Pfam" id="PF00149">
    <property type="entry name" value="Metallophos"/>
    <property type="match status" value="1"/>
</dbReference>
<dbReference type="GO" id="GO:0016020">
    <property type="term" value="C:membrane"/>
    <property type="evidence" value="ECO:0007669"/>
    <property type="project" value="GOC"/>
</dbReference>
<dbReference type="Proteomes" id="UP000181936">
    <property type="component" value="Chromosome"/>
</dbReference>
<gene>
    <name evidence="2" type="ORF">A9C19_07325</name>
</gene>
<dbReference type="GO" id="GO:0009245">
    <property type="term" value="P:lipid A biosynthetic process"/>
    <property type="evidence" value="ECO:0007669"/>
    <property type="project" value="TreeGrafter"/>
</dbReference>
<evidence type="ECO:0000313" key="3">
    <source>
        <dbReference type="Proteomes" id="UP000181936"/>
    </source>
</evidence>
<reference evidence="2 3" key="1">
    <citation type="journal article" date="2016" name="Sci. Rep.">
        <title>Complete genome sequence and transcriptomic analysis of a novel marine strain Bacillus weihaiensis reveals the mechanism of brown algae degradation.</title>
        <authorList>
            <person name="Zhu Y."/>
            <person name="Chen P."/>
            <person name="Bao Y."/>
            <person name="Men Y."/>
            <person name="Zeng Y."/>
            <person name="Yang J."/>
            <person name="Sun J."/>
            <person name="Sun Y."/>
        </authorList>
    </citation>
    <scope>NUCLEOTIDE SEQUENCE [LARGE SCALE GENOMIC DNA]</scope>
    <source>
        <strain evidence="2 3">Alg07</strain>
    </source>
</reference>
<organism evidence="2 3">
    <name type="scientific">Bacillus weihaiensis</name>
    <dbReference type="NCBI Taxonomy" id="1547283"/>
    <lineage>
        <taxon>Bacteria</taxon>
        <taxon>Bacillati</taxon>
        <taxon>Bacillota</taxon>
        <taxon>Bacilli</taxon>
        <taxon>Bacillales</taxon>
        <taxon>Bacillaceae</taxon>
        <taxon>Bacillus</taxon>
    </lineage>
</organism>
<protein>
    <recommendedName>
        <fullName evidence="1">Calcineurin-like phosphoesterase domain-containing protein</fullName>
    </recommendedName>
</protein>
<sequence length="252" mass="27895">MVIVVLIAGAVGLLVRMATNAQKNELKFNSITLSSLPSSFDGLTIFFISDIHKREVSNTLLEKIPSTVDFVLIGGDLAESKVPLNRIEDNLKKLKRLAPTYFVYGNNDYEVGKESLESLFRKVGILPLNNHTARIESELGENIYIIGVEDFTLGNANLEKALKECPRDGFKILLSHNPDIYDQIHNENEISLIVSGHTHGGQIRFFGIGPYKKGGLFVRKKAIILISNGYGTTLLPLRLGAPAEAHIIELRK</sequence>
<dbReference type="SUPFAM" id="SSF56300">
    <property type="entry name" value="Metallo-dependent phosphatases"/>
    <property type="match status" value="1"/>
</dbReference>
<proteinExistence type="predicted"/>
<evidence type="ECO:0000313" key="2">
    <source>
        <dbReference type="EMBL" id="APH07001.1"/>
    </source>
</evidence>
<dbReference type="KEGG" id="bwh:A9C19_07325"/>
<dbReference type="PANTHER" id="PTHR31302">
    <property type="entry name" value="TRANSMEMBRANE PROTEIN WITH METALLOPHOSPHOESTERASE DOMAIN-RELATED"/>
    <property type="match status" value="1"/>
</dbReference>
<keyword evidence="3" id="KW-1185">Reference proteome</keyword>
<dbReference type="InterPro" id="IPR029052">
    <property type="entry name" value="Metallo-depent_PP-like"/>
</dbReference>
<feature type="domain" description="Calcineurin-like phosphoesterase" evidence="1">
    <location>
        <begin position="44"/>
        <end position="200"/>
    </location>
</feature>
<dbReference type="AlphaFoldDB" id="A0A1L3MXC9"/>
<dbReference type="EMBL" id="CP016020">
    <property type="protein sequence ID" value="APH07001.1"/>
    <property type="molecule type" value="Genomic_DNA"/>
</dbReference>
<dbReference type="GO" id="GO:0008758">
    <property type="term" value="F:UDP-2,3-diacylglucosamine hydrolase activity"/>
    <property type="evidence" value="ECO:0007669"/>
    <property type="project" value="TreeGrafter"/>
</dbReference>